<comment type="caution">
    <text evidence="2">The sequence shown here is derived from an EMBL/GenBank/DDBJ whole genome shotgun (WGS) entry which is preliminary data.</text>
</comment>
<gene>
    <name evidence="2" type="ORF">E2C01_008175</name>
</gene>
<evidence type="ECO:0000313" key="3">
    <source>
        <dbReference type="Proteomes" id="UP000324222"/>
    </source>
</evidence>
<dbReference type="Proteomes" id="UP000324222">
    <property type="component" value="Unassembled WGS sequence"/>
</dbReference>
<dbReference type="AlphaFoldDB" id="A0A5B7D240"/>
<feature type="region of interest" description="Disordered" evidence="1">
    <location>
        <begin position="71"/>
        <end position="103"/>
    </location>
</feature>
<evidence type="ECO:0000313" key="2">
    <source>
        <dbReference type="EMBL" id="MPC15385.1"/>
    </source>
</evidence>
<accession>A0A5B7D240</accession>
<sequence length="103" mass="11637">MPECGERVPWEAQVLRGGGQPARGDRCPNNRRITQSALQPLLLTFSHIESPPHFITYLSYKFIIPRPQCPAAKEGVVGRGKPLQKEPDTRRQLGKVLHQQKTK</sequence>
<protein>
    <submittedName>
        <fullName evidence="2">Uncharacterized protein</fullName>
    </submittedName>
</protein>
<reference evidence="2 3" key="1">
    <citation type="submission" date="2019-05" db="EMBL/GenBank/DDBJ databases">
        <title>Another draft genome of Portunus trituberculatus and its Hox gene families provides insights of decapod evolution.</title>
        <authorList>
            <person name="Jeong J.-H."/>
            <person name="Song I."/>
            <person name="Kim S."/>
            <person name="Choi T."/>
            <person name="Kim D."/>
            <person name="Ryu S."/>
            <person name="Kim W."/>
        </authorList>
    </citation>
    <scope>NUCLEOTIDE SEQUENCE [LARGE SCALE GENOMIC DNA]</scope>
    <source>
        <tissue evidence="2">Muscle</tissue>
    </source>
</reference>
<name>A0A5B7D240_PORTR</name>
<keyword evidence="3" id="KW-1185">Reference proteome</keyword>
<proteinExistence type="predicted"/>
<evidence type="ECO:0000256" key="1">
    <source>
        <dbReference type="SAM" id="MobiDB-lite"/>
    </source>
</evidence>
<organism evidence="2 3">
    <name type="scientific">Portunus trituberculatus</name>
    <name type="common">Swimming crab</name>
    <name type="synonym">Neptunus trituberculatus</name>
    <dbReference type="NCBI Taxonomy" id="210409"/>
    <lineage>
        <taxon>Eukaryota</taxon>
        <taxon>Metazoa</taxon>
        <taxon>Ecdysozoa</taxon>
        <taxon>Arthropoda</taxon>
        <taxon>Crustacea</taxon>
        <taxon>Multicrustacea</taxon>
        <taxon>Malacostraca</taxon>
        <taxon>Eumalacostraca</taxon>
        <taxon>Eucarida</taxon>
        <taxon>Decapoda</taxon>
        <taxon>Pleocyemata</taxon>
        <taxon>Brachyura</taxon>
        <taxon>Eubrachyura</taxon>
        <taxon>Portunoidea</taxon>
        <taxon>Portunidae</taxon>
        <taxon>Portuninae</taxon>
        <taxon>Portunus</taxon>
    </lineage>
</organism>
<dbReference type="EMBL" id="VSRR010000423">
    <property type="protein sequence ID" value="MPC15385.1"/>
    <property type="molecule type" value="Genomic_DNA"/>
</dbReference>